<dbReference type="Proteomes" id="UP000019199">
    <property type="component" value="Unassembled WGS sequence"/>
</dbReference>
<proteinExistence type="predicted"/>
<organism evidence="1 2">
    <name type="scientific">Escherichia coli ISC7</name>
    <dbReference type="NCBI Taxonomy" id="1432555"/>
    <lineage>
        <taxon>Bacteria</taxon>
        <taxon>Pseudomonadati</taxon>
        <taxon>Pseudomonadota</taxon>
        <taxon>Gammaproteobacteria</taxon>
        <taxon>Enterobacterales</taxon>
        <taxon>Enterobacteriaceae</taxon>
        <taxon>Escherichia</taxon>
    </lineage>
</organism>
<name>W1EZ33_ECOLX</name>
<dbReference type="Pfam" id="PF01501">
    <property type="entry name" value="Glyco_transf_8"/>
    <property type="match status" value="1"/>
</dbReference>
<dbReference type="AlphaFoldDB" id="W1EZ33"/>
<dbReference type="SUPFAM" id="SSF53448">
    <property type="entry name" value="Nucleotide-diphospho-sugar transferases"/>
    <property type="match status" value="1"/>
</dbReference>
<dbReference type="InterPro" id="IPR029044">
    <property type="entry name" value="Nucleotide-diphossugar_trans"/>
</dbReference>
<comment type="caution">
    <text evidence="1">The sequence shown here is derived from an EMBL/GenBank/DDBJ whole genome shotgun (WGS) entry which is preliminary data.</text>
</comment>
<dbReference type="InterPro" id="IPR002495">
    <property type="entry name" value="Glyco_trans_8"/>
</dbReference>
<evidence type="ECO:0000313" key="1">
    <source>
        <dbReference type="EMBL" id="CDL26653.1"/>
    </source>
</evidence>
<sequence>MSAHYFNPQEMINKTIIFDERPAASVASSFHVAYGIDKNFLFGCGVSITSVLLHNNDVSFVFHVFY</sequence>
<protein>
    <submittedName>
        <fullName evidence="1">UDP-glucose:(Glucosyl)lipopolysaccharide alpha-1,3-glucosyltransferase WaaO</fullName>
        <ecNumber evidence="1">2.4.1.-</ecNumber>
    </submittedName>
</protein>
<keyword evidence="1" id="KW-0328">Glycosyltransferase</keyword>
<dbReference type="GO" id="GO:0016757">
    <property type="term" value="F:glycosyltransferase activity"/>
    <property type="evidence" value="ECO:0007669"/>
    <property type="project" value="UniProtKB-KW"/>
</dbReference>
<keyword evidence="1" id="KW-0808">Transferase</keyword>
<accession>W1EZ33</accession>
<dbReference type="EMBL" id="CBWN010000065">
    <property type="protein sequence ID" value="CDL26653.1"/>
    <property type="molecule type" value="Genomic_DNA"/>
</dbReference>
<evidence type="ECO:0000313" key="2">
    <source>
        <dbReference type="Proteomes" id="UP000019199"/>
    </source>
</evidence>
<dbReference type="EC" id="2.4.1.-" evidence="1"/>
<reference evidence="1 2" key="1">
    <citation type="submission" date="2013-10" db="EMBL/GenBank/DDBJ databases">
        <title>Antibiotic resistance diversity of beta-lactamase producers in the General Hospital Vienna.</title>
        <authorList>
            <person name="Barisic I."/>
            <person name="Mitteregger D."/>
            <person name="Hirschl A.M."/>
            <person name="Noehammer C."/>
            <person name="Wiesinger-Mayr H."/>
        </authorList>
    </citation>
    <scope>NUCLEOTIDE SEQUENCE [LARGE SCALE GENOMIC DNA]</scope>
    <source>
        <strain evidence="1 2">ISC7</strain>
    </source>
</reference>